<evidence type="ECO:0000313" key="2">
    <source>
        <dbReference type="EMBL" id="KZZ99467.1"/>
    </source>
</evidence>
<dbReference type="AlphaFoldDB" id="A0A168F4I5"/>
<reference evidence="2 3" key="1">
    <citation type="journal article" date="2016" name="Genome Biol. Evol.">
        <title>Divergent and convergent evolution of fungal pathogenicity.</title>
        <authorList>
            <person name="Shang Y."/>
            <person name="Xiao G."/>
            <person name="Zheng P."/>
            <person name="Cen K."/>
            <person name="Zhan S."/>
            <person name="Wang C."/>
        </authorList>
    </citation>
    <scope>NUCLEOTIDE SEQUENCE [LARGE SCALE GENOMIC DNA]</scope>
    <source>
        <strain evidence="2 3">RCEF 2490</strain>
    </source>
</reference>
<evidence type="ECO:0000313" key="3">
    <source>
        <dbReference type="Proteomes" id="UP000078544"/>
    </source>
</evidence>
<keyword evidence="1" id="KW-0175">Coiled coil</keyword>
<protein>
    <submittedName>
        <fullName evidence="2">Uncharacterized protein</fullName>
    </submittedName>
</protein>
<comment type="caution">
    <text evidence="2">The sequence shown here is derived from an EMBL/GenBank/DDBJ whole genome shotgun (WGS) entry which is preliminary data.</text>
</comment>
<gene>
    <name evidence="2" type="ORF">AAL_02039</name>
</gene>
<feature type="coiled-coil region" evidence="1">
    <location>
        <begin position="1"/>
        <end position="31"/>
    </location>
</feature>
<accession>A0A168F4I5</accession>
<organism evidence="2 3">
    <name type="scientific">Moelleriella libera RCEF 2490</name>
    <dbReference type="NCBI Taxonomy" id="1081109"/>
    <lineage>
        <taxon>Eukaryota</taxon>
        <taxon>Fungi</taxon>
        <taxon>Dikarya</taxon>
        <taxon>Ascomycota</taxon>
        <taxon>Pezizomycotina</taxon>
        <taxon>Sordariomycetes</taxon>
        <taxon>Hypocreomycetidae</taxon>
        <taxon>Hypocreales</taxon>
        <taxon>Clavicipitaceae</taxon>
        <taxon>Moelleriella</taxon>
    </lineage>
</organism>
<sequence>MASADAERKELEDVKKRISNIMRDFAAEQQQHQNLLDLVRNASPAEVQLMSASASSASLNRQLAEPPNINTTVDDLQRQLIENEAAIGRLWLELAELQERERELKAVT</sequence>
<dbReference type="Proteomes" id="UP000078544">
    <property type="component" value="Unassembled WGS sequence"/>
</dbReference>
<evidence type="ECO:0000256" key="1">
    <source>
        <dbReference type="SAM" id="Coils"/>
    </source>
</evidence>
<name>A0A168F4I5_9HYPO</name>
<dbReference type="EMBL" id="AZGY01000003">
    <property type="protein sequence ID" value="KZZ99467.1"/>
    <property type="molecule type" value="Genomic_DNA"/>
</dbReference>
<keyword evidence="3" id="KW-1185">Reference proteome</keyword>
<proteinExistence type="predicted"/>